<keyword evidence="1" id="KW-0732">Signal</keyword>
<dbReference type="InterPro" id="IPR000858">
    <property type="entry name" value="S_locus_glycoprot_dom"/>
</dbReference>
<sequence>MPHTTKAEAVIRDDGNFVIRDGSNPSTIYWQSFDYPTDTWLPGAKLGINKHTGQLQRLISWKNSEDPAPGMFSIGIDPNGNRQFFIEWNRPHRYWSTGDWNGQTFSSVPEMRLNYLFNYSYVSNENERYLTYSLNNNSLLSRFVIGVHGQMQQLTWWEGPWSWTLVWSQPRDQAGVYGLCGVFGVFHENSSSFCECLKGRCEESNTDEDVELKPERDVIHDQESKLSNDSDRVPVIDIFSEELKLAQDDELKQDKDVVSNEHSKLAQDMESNSLNKEIITANAVDPKLASDIDEMKSKLHVAELKLSETKSSISKLAEEKRQSCQETKILQEELDFLDEAQILELKMMSRERGDEPSALTKKLEENQNESFRTEILTQQVNTMLADLESICAQKEELVNRPVDKPVIGVNWCQNKSSVGKEDGFLKMSDLALPANSKTYQKVSAGRCRLDCMENSQTKSKSISTRKLILKVRKLPRKLMSSRKLLGCFRFLLRIHRRLNKGSAFPTTPVNNPNPTVDEFGNIDNFKNNWS</sequence>
<dbReference type="EMBL" id="VDCV01000005">
    <property type="protein sequence ID" value="KAB5556144.1"/>
    <property type="molecule type" value="Genomic_DNA"/>
</dbReference>
<name>A0A5N5MM40_9ROSI</name>
<proteinExistence type="predicted"/>
<keyword evidence="3" id="KW-0325">Glycoprotein</keyword>
<keyword evidence="7" id="KW-1185">Reference proteome</keyword>
<dbReference type="PANTHER" id="PTHR32444:SF247">
    <property type="entry name" value="OS01G0958200 PROTEIN"/>
    <property type="match status" value="1"/>
</dbReference>
<dbReference type="Proteomes" id="UP000326939">
    <property type="component" value="Chromosome 5"/>
</dbReference>
<protein>
    <recommendedName>
        <fullName evidence="8">Bulb-type lectin domain-containing protein</fullName>
    </recommendedName>
</protein>
<evidence type="ECO:0000313" key="7">
    <source>
        <dbReference type="Proteomes" id="UP000326939"/>
    </source>
</evidence>
<evidence type="ECO:0008006" key="8">
    <source>
        <dbReference type="Google" id="ProtNLM"/>
    </source>
</evidence>
<dbReference type="InterPro" id="IPR036426">
    <property type="entry name" value="Bulb-type_lectin_dom_sf"/>
</dbReference>
<evidence type="ECO:0000313" key="6">
    <source>
        <dbReference type="EMBL" id="KAB5556144.1"/>
    </source>
</evidence>
<dbReference type="Pfam" id="PF00954">
    <property type="entry name" value="S_locus_glycop"/>
    <property type="match status" value="1"/>
</dbReference>
<dbReference type="PANTHER" id="PTHR32444">
    <property type="entry name" value="BULB-TYPE LECTIN DOMAIN-CONTAINING PROTEIN"/>
    <property type="match status" value="1"/>
</dbReference>
<evidence type="ECO:0000256" key="2">
    <source>
        <dbReference type="ARBA" id="ARBA00023157"/>
    </source>
</evidence>
<evidence type="ECO:0000259" key="5">
    <source>
        <dbReference type="Pfam" id="PF01453"/>
    </source>
</evidence>
<gene>
    <name evidence="6" type="ORF">DKX38_007053</name>
</gene>
<keyword evidence="2" id="KW-1015">Disulfide bond</keyword>
<reference evidence="7" key="1">
    <citation type="journal article" date="2019" name="Gigascience">
        <title>De novo genome assembly of the endangered Acer yangbiense, a plant species with extremely small populations endemic to Yunnan Province, China.</title>
        <authorList>
            <person name="Yang J."/>
            <person name="Wariss H.M."/>
            <person name="Tao L."/>
            <person name="Zhang R."/>
            <person name="Yun Q."/>
            <person name="Hollingsworth P."/>
            <person name="Dao Z."/>
            <person name="Luo G."/>
            <person name="Guo H."/>
            <person name="Ma Y."/>
            <person name="Sun W."/>
        </authorList>
    </citation>
    <scope>NUCLEOTIDE SEQUENCE [LARGE SCALE GENOMIC DNA]</scope>
    <source>
        <strain evidence="7">cv. br00</strain>
    </source>
</reference>
<evidence type="ECO:0000256" key="1">
    <source>
        <dbReference type="ARBA" id="ARBA00022729"/>
    </source>
</evidence>
<feature type="domain" description="S-locus glycoprotein" evidence="4">
    <location>
        <begin position="95"/>
        <end position="199"/>
    </location>
</feature>
<accession>A0A5N5MM40</accession>
<feature type="domain" description="Bulb-type lectin" evidence="5">
    <location>
        <begin position="5"/>
        <end position="62"/>
    </location>
</feature>
<dbReference type="SUPFAM" id="SSF51110">
    <property type="entry name" value="alpha-D-mannose-specific plant lectins"/>
    <property type="match status" value="1"/>
</dbReference>
<dbReference type="InterPro" id="IPR001480">
    <property type="entry name" value="Bulb-type_lectin_dom"/>
</dbReference>
<dbReference type="GO" id="GO:0048544">
    <property type="term" value="P:recognition of pollen"/>
    <property type="evidence" value="ECO:0007669"/>
    <property type="project" value="InterPro"/>
</dbReference>
<evidence type="ECO:0000256" key="3">
    <source>
        <dbReference type="ARBA" id="ARBA00023180"/>
    </source>
</evidence>
<dbReference type="Pfam" id="PF01453">
    <property type="entry name" value="B_lectin"/>
    <property type="match status" value="1"/>
</dbReference>
<dbReference type="AlphaFoldDB" id="A0A5N5MM40"/>
<comment type="caution">
    <text evidence="6">The sequence shown here is derived from an EMBL/GenBank/DDBJ whole genome shotgun (WGS) entry which is preliminary data.</text>
</comment>
<evidence type="ECO:0000259" key="4">
    <source>
        <dbReference type="Pfam" id="PF00954"/>
    </source>
</evidence>
<organism evidence="6 7">
    <name type="scientific">Salix brachista</name>
    <dbReference type="NCBI Taxonomy" id="2182728"/>
    <lineage>
        <taxon>Eukaryota</taxon>
        <taxon>Viridiplantae</taxon>
        <taxon>Streptophyta</taxon>
        <taxon>Embryophyta</taxon>
        <taxon>Tracheophyta</taxon>
        <taxon>Spermatophyta</taxon>
        <taxon>Magnoliopsida</taxon>
        <taxon>eudicotyledons</taxon>
        <taxon>Gunneridae</taxon>
        <taxon>Pentapetalae</taxon>
        <taxon>rosids</taxon>
        <taxon>fabids</taxon>
        <taxon>Malpighiales</taxon>
        <taxon>Salicaceae</taxon>
        <taxon>Saliceae</taxon>
        <taxon>Salix</taxon>
    </lineage>
</organism>